<evidence type="ECO:0000313" key="2">
    <source>
        <dbReference type="EMBL" id="RZS90215.1"/>
    </source>
</evidence>
<keyword evidence="3" id="KW-1185">Reference proteome</keyword>
<proteinExistence type="predicted"/>
<reference evidence="2 3" key="1">
    <citation type="submission" date="2019-02" db="EMBL/GenBank/DDBJ databases">
        <title>Genomic Encyclopedia of Type Strains, Phase IV (KMG-IV): sequencing the most valuable type-strain genomes for metagenomic binning, comparative biology and taxonomic classification.</title>
        <authorList>
            <person name="Goeker M."/>
        </authorList>
    </citation>
    <scope>NUCLEOTIDE SEQUENCE [LARGE SCALE GENOMIC DNA]</scope>
    <source>
        <strain evidence="2 3">DSM 45622</strain>
    </source>
</reference>
<evidence type="ECO:0000313" key="3">
    <source>
        <dbReference type="Proteomes" id="UP000293638"/>
    </source>
</evidence>
<dbReference type="AlphaFoldDB" id="A0A4Q7NT29"/>
<accession>A0A4Q7NT29</accession>
<dbReference type="OrthoDB" id="8205493at2"/>
<dbReference type="PANTHER" id="PTHR48079">
    <property type="entry name" value="PROTEIN YEEZ"/>
    <property type="match status" value="1"/>
</dbReference>
<dbReference type="InterPro" id="IPR001509">
    <property type="entry name" value="Epimerase_deHydtase"/>
</dbReference>
<dbReference type="Pfam" id="PF01370">
    <property type="entry name" value="Epimerase"/>
    <property type="match status" value="1"/>
</dbReference>
<dbReference type="InterPro" id="IPR036291">
    <property type="entry name" value="NAD(P)-bd_dom_sf"/>
</dbReference>
<protein>
    <submittedName>
        <fullName evidence="2">Nucleoside-diphosphate-sugar epimerase</fullName>
    </submittedName>
</protein>
<dbReference type="Proteomes" id="UP000293638">
    <property type="component" value="Unassembled WGS sequence"/>
</dbReference>
<dbReference type="GO" id="GO:0005737">
    <property type="term" value="C:cytoplasm"/>
    <property type="evidence" value="ECO:0007669"/>
    <property type="project" value="TreeGrafter"/>
</dbReference>
<comment type="caution">
    <text evidence="2">The sequence shown here is derived from an EMBL/GenBank/DDBJ whole genome shotgun (WGS) entry which is preliminary data.</text>
</comment>
<dbReference type="PANTHER" id="PTHR48079:SF6">
    <property type="entry name" value="NAD(P)-BINDING DOMAIN-CONTAINING PROTEIN-RELATED"/>
    <property type="match status" value="1"/>
</dbReference>
<dbReference type="RefSeq" id="WP_130492705.1">
    <property type="nucleotide sequence ID" value="NZ_SGXD01000002.1"/>
</dbReference>
<name>A0A4Q7NT29_9ACTN</name>
<evidence type="ECO:0000259" key="1">
    <source>
        <dbReference type="Pfam" id="PF01370"/>
    </source>
</evidence>
<organism evidence="2 3">
    <name type="scientific">Motilibacter rhizosphaerae</name>
    <dbReference type="NCBI Taxonomy" id="598652"/>
    <lineage>
        <taxon>Bacteria</taxon>
        <taxon>Bacillati</taxon>
        <taxon>Actinomycetota</taxon>
        <taxon>Actinomycetes</taxon>
        <taxon>Motilibacterales</taxon>
        <taxon>Motilibacteraceae</taxon>
        <taxon>Motilibacter</taxon>
    </lineage>
</organism>
<gene>
    <name evidence="2" type="ORF">EV189_1999</name>
</gene>
<dbReference type="InterPro" id="IPR051783">
    <property type="entry name" value="NAD(P)-dependent_oxidoreduct"/>
</dbReference>
<dbReference type="EMBL" id="SGXD01000002">
    <property type="protein sequence ID" value="RZS90215.1"/>
    <property type="molecule type" value="Genomic_DNA"/>
</dbReference>
<dbReference type="GO" id="GO:0004029">
    <property type="term" value="F:aldehyde dehydrogenase (NAD+) activity"/>
    <property type="evidence" value="ECO:0007669"/>
    <property type="project" value="TreeGrafter"/>
</dbReference>
<dbReference type="Gene3D" id="3.40.50.720">
    <property type="entry name" value="NAD(P)-binding Rossmann-like Domain"/>
    <property type="match status" value="1"/>
</dbReference>
<dbReference type="SUPFAM" id="SSF51735">
    <property type="entry name" value="NAD(P)-binding Rossmann-fold domains"/>
    <property type="match status" value="1"/>
</dbReference>
<feature type="domain" description="NAD-dependent epimerase/dehydratase" evidence="1">
    <location>
        <begin position="8"/>
        <end position="210"/>
    </location>
</feature>
<sequence length="313" mass="32812">MSTSVILGKGPVGSAVARLLVERGDHVRVVSRSGGRSEGGVEHVQADAGSPGVLAAASAGAVAVYNCANPAYHRWPVDWPPLAAALLEAAERTGAVLVTTGNLYPYGPVDVPMTEALPDAATDTKGRIRAGMTAEAMALHRAGRIRAVEVRPSDFYGPGVAANGHLAERVVPPLLAGKAASVIGDPDVRHSFTYVPDVARALVTAADEERAWGRVWHVPTAAPVSRREAVTGLAAAAGVPAPAVRSMPWGVVRALGVVAPRLREVGRLSYQWERPYVLDGSAFEREFGLAPTPMDEGFVATVDWWRGRASVSA</sequence>